<reference evidence="1 2" key="1">
    <citation type="submission" date="2020-08" db="EMBL/GenBank/DDBJ databases">
        <title>Complete genome sequence of Entomobacter blattae G55GP.</title>
        <authorList>
            <person name="Poehlein A."/>
            <person name="Guzman J."/>
            <person name="Daniel R."/>
            <person name="Vilcinskas A."/>
        </authorList>
    </citation>
    <scope>NUCLEOTIDE SEQUENCE [LARGE SCALE GENOMIC DNA]</scope>
    <source>
        <strain evidence="1 2">G55GP</strain>
    </source>
</reference>
<dbReference type="AlphaFoldDB" id="A0A7H1NPE1"/>
<protein>
    <submittedName>
        <fullName evidence="1">Uncharacterized protein</fullName>
    </submittedName>
</protein>
<organism evidence="1 2">
    <name type="scientific">Entomobacter blattae</name>
    <dbReference type="NCBI Taxonomy" id="2762277"/>
    <lineage>
        <taxon>Bacteria</taxon>
        <taxon>Pseudomonadati</taxon>
        <taxon>Pseudomonadota</taxon>
        <taxon>Alphaproteobacteria</taxon>
        <taxon>Acetobacterales</taxon>
        <taxon>Acetobacteraceae</taxon>
        <taxon>Entomobacter</taxon>
    </lineage>
</organism>
<name>A0A7H1NPE1_9PROT</name>
<dbReference type="EMBL" id="CP060244">
    <property type="protein sequence ID" value="QNT77651.1"/>
    <property type="molecule type" value="Genomic_DNA"/>
</dbReference>
<keyword evidence="2" id="KW-1185">Reference proteome</keyword>
<sequence>MQEAFGQIQKELELIIRLMAENHDMNGVLHRERTVLSIRKLDISPEGATKLNASLPSAFSLSTYIDEPSGRPIKTIKNGNPLLVTLLNTMTDFALKTSND</sequence>
<dbReference type="KEGG" id="ebla:JGUZn3_04000"/>
<proteinExistence type="predicted"/>
<accession>A0A7H1NPE1</accession>
<evidence type="ECO:0000313" key="1">
    <source>
        <dbReference type="EMBL" id="QNT77651.1"/>
    </source>
</evidence>
<dbReference type="Proteomes" id="UP000516349">
    <property type="component" value="Chromosome"/>
</dbReference>
<gene>
    <name evidence="1" type="ORF">JGUZn3_04000</name>
</gene>
<evidence type="ECO:0000313" key="2">
    <source>
        <dbReference type="Proteomes" id="UP000516349"/>
    </source>
</evidence>